<dbReference type="OrthoDB" id="494991at2"/>
<evidence type="ECO:0000313" key="4">
    <source>
        <dbReference type="EMBL" id="TGE36579.1"/>
    </source>
</evidence>
<dbReference type="Proteomes" id="UP000298460">
    <property type="component" value="Unassembled WGS sequence"/>
</dbReference>
<dbReference type="AlphaFoldDB" id="A0A4Z0R250"/>
<evidence type="ECO:0000256" key="2">
    <source>
        <dbReference type="PROSITE-ProRule" id="PRU00335"/>
    </source>
</evidence>
<dbReference type="PANTHER" id="PTHR43479:SF11">
    <property type="entry name" value="ACREF_ENVCD OPERON REPRESSOR-RELATED"/>
    <property type="match status" value="1"/>
</dbReference>
<dbReference type="Pfam" id="PF00440">
    <property type="entry name" value="TetR_N"/>
    <property type="match status" value="1"/>
</dbReference>
<gene>
    <name evidence="4" type="ORF">E4K67_19250</name>
</gene>
<dbReference type="PRINTS" id="PR00455">
    <property type="entry name" value="HTHTETR"/>
</dbReference>
<dbReference type="PROSITE" id="PS50977">
    <property type="entry name" value="HTH_TETR_2"/>
    <property type="match status" value="1"/>
</dbReference>
<accession>A0A4Z0R250</accession>
<dbReference type="InterPro" id="IPR050624">
    <property type="entry name" value="HTH-type_Tx_Regulator"/>
</dbReference>
<dbReference type="InterPro" id="IPR036271">
    <property type="entry name" value="Tet_transcr_reg_TetR-rel_C_sf"/>
</dbReference>
<comment type="caution">
    <text evidence="4">The sequence shown here is derived from an EMBL/GenBank/DDBJ whole genome shotgun (WGS) entry which is preliminary data.</text>
</comment>
<feature type="DNA-binding region" description="H-T-H motif" evidence="2">
    <location>
        <begin position="38"/>
        <end position="57"/>
    </location>
</feature>
<evidence type="ECO:0000313" key="5">
    <source>
        <dbReference type="Proteomes" id="UP000298460"/>
    </source>
</evidence>
<name>A0A4Z0R250_9FIRM</name>
<protein>
    <submittedName>
        <fullName evidence="4">TetR/AcrR family transcriptional regulator</fullName>
    </submittedName>
</protein>
<dbReference type="InterPro" id="IPR009057">
    <property type="entry name" value="Homeodomain-like_sf"/>
</dbReference>
<dbReference type="InterPro" id="IPR001647">
    <property type="entry name" value="HTH_TetR"/>
</dbReference>
<keyword evidence="1 2" id="KW-0238">DNA-binding</keyword>
<dbReference type="EMBL" id="SPQQ01000007">
    <property type="protein sequence ID" value="TGE36579.1"/>
    <property type="molecule type" value="Genomic_DNA"/>
</dbReference>
<organism evidence="4 5">
    <name type="scientific">Desulfosporosinus fructosivorans</name>
    <dbReference type="NCBI Taxonomy" id="2018669"/>
    <lineage>
        <taxon>Bacteria</taxon>
        <taxon>Bacillati</taxon>
        <taxon>Bacillota</taxon>
        <taxon>Clostridia</taxon>
        <taxon>Eubacteriales</taxon>
        <taxon>Desulfitobacteriaceae</taxon>
        <taxon>Desulfosporosinus</taxon>
    </lineage>
</organism>
<dbReference type="SUPFAM" id="SSF48498">
    <property type="entry name" value="Tetracyclin repressor-like, C-terminal domain"/>
    <property type="match status" value="1"/>
</dbReference>
<evidence type="ECO:0000256" key="1">
    <source>
        <dbReference type="ARBA" id="ARBA00023125"/>
    </source>
</evidence>
<reference evidence="4 5" key="1">
    <citation type="submission" date="2019-03" db="EMBL/GenBank/DDBJ databases">
        <title>Draft Genome Sequence of Desulfosporosinus fructosivorans Strain 63.6F, Isolated from Marine Sediment in the Baltic Sea.</title>
        <authorList>
            <person name="Hausmann B."/>
            <person name="Vandieken V."/>
            <person name="Pjevac P."/>
            <person name="Schreck K."/>
            <person name="Herbold C.W."/>
            <person name="Loy A."/>
        </authorList>
    </citation>
    <scope>NUCLEOTIDE SEQUENCE [LARGE SCALE GENOMIC DNA]</scope>
    <source>
        <strain evidence="4 5">63.6F</strain>
    </source>
</reference>
<proteinExistence type="predicted"/>
<dbReference type="SUPFAM" id="SSF46689">
    <property type="entry name" value="Homeodomain-like"/>
    <property type="match status" value="1"/>
</dbReference>
<dbReference type="GO" id="GO:0003677">
    <property type="term" value="F:DNA binding"/>
    <property type="evidence" value="ECO:0007669"/>
    <property type="project" value="UniProtKB-UniRule"/>
</dbReference>
<feature type="domain" description="HTH tetR-type" evidence="3">
    <location>
        <begin position="16"/>
        <end position="75"/>
    </location>
</feature>
<dbReference type="Gene3D" id="1.10.357.10">
    <property type="entry name" value="Tetracycline Repressor, domain 2"/>
    <property type="match status" value="2"/>
</dbReference>
<dbReference type="PANTHER" id="PTHR43479">
    <property type="entry name" value="ACREF/ENVCD OPERON REPRESSOR-RELATED"/>
    <property type="match status" value="1"/>
</dbReference>
<evidence type="ECO:0000259" key="3">
    <source>
        <dbReference type="PROSITE" id="PS50977"/>
    </source>
</evidence>
<keyword evidence="5" id="KW-1185">Reference proteome</keyword>
<sequence length="204" mass="23131">MIMVKKNASSRILRAAETKKRIYESALALFKRDGFSASVDSIVEMAGVSKGSFYVHYKSKFSLIIDYVNNLDLGYADFFTSLPSDIKPSSMLILVTEKITDVIINDVGIDLIKLSYEAQITKTVNIDIQLSYNRKLYEIYNRIIMLGVQQGEFKATLDIASVSNHCIMSIRGMTFEWCIRFPDFNLKDEIAKHMDLLLSGIKNS</sequence>